<reference evidence="3 4" key="1">
    <citation type="submission" date="2017-11" db="EMBL/GenBank/DDBJ databases">
        <title>Infants hospitalized years apart are colonized by the same room-sourced microbial strains.</title>
        <authorList>
            <person name="Brooks B."/>
            <person name="Olm M.R."/>
            <person name="Firek B.A."/>
            <person name="Baker R."/>
            <person name="Thomas B.C."/>
            <person name="Morowitz M.J."/>
            <person name="Banfield J.F."/>
        </authorList>
    </citation>
    <scope>NUCLEOTIDE SEQUENCE [LARGE SCALE GENOMIC DNA]</scope>
    <source>
        <strain evidence="3">S2_009_000_R2_76</strain>
    </source>
</reference>
<dbReference type="InterPro" id="IPR011990">
    <property type="entry name" value="TPR-like_helical_dom_sf"/>
</dbReference>
<evidence type="ECO:0000256" key="1">
    <source>
        <dbReference type="PROSITE-ProRule" id="PRU00339"/>
    </source>
</evidence>
<dbReference type="InterPro" id="IPR019734">
    <property type="entry name" value="TPR_rpt"/>
</dbReference>
<dbReference type="PANTHER" id="PTHR12558">
    <property type="entry name" value="CELL DIVISION CYCLE 16,23,27"/>
    <property type="match status" value="1"/>
</dbReference>
<gene>
    <name evidence="3" type="ORF">DI598_03700</name>
</gene>
<sequence>MFTKEHLQITTFMMKRAFKVLGIATIYCGLSGSLSAQVTSSVTDPDNNFKLARDLYQRGQVSLAYPLFKTLYFDKSKTERVKSVLPTAIQTEANYYRIVCGLMLDDAAAEKDAIAFEAQQYDAVRSEMVSYFLAEYYFRKKDYAQALPYYEKANYDNLTNEQIASSKFHQGYCYFNDKKFAQAKPLFDAIRQIPSDPNYNDANYYYGFIALEEKNYAEALNSFKKVESDAKYKSVVPYYIMQIYYFQGDKDKAIAYGQQALANGGEQFYAKDMQQLLGHAYFDRQQYDKALPYLESYVSTTPDAPREDI</sequence>
<feature type="chain" id="PRO_5016093425" evidence="2">
    <location>
        <begin position="37"/>
        <end position="309"/>
    </location>
</feature>
<dbReference type="AlphaFoldDB" id="A0A2W5HC50"/>
<dbReference type="Proteomes" id="UP000249645">
    <property type="component" value="Unassembled WGS sequence"/>
</dbReference>
<dbReference type="PROSITE" id="PS50005">
    <property type="entry name" value="TPR"/>
    <property type="match status" value="1"/>
</dbReference>
<dbReference type="PANTHER" id="PTHR12558:SF47">
    <property type="entry name" value="LIPOPOLYSACCHARIDE ASSEMBLY PROTEIN B"/>
    <property type="match status" value="1"/>
</dbReference>
<dbReference type="Pfam" id="PF13432">
    <property type="entry name" value="TPR_16"/>
    <property type="match status" value="1"/>
</dbReference>
<dbReference type="EMBL" id="QFOI01000037">
    <property type="protein sequence ID" value="PZP51249.1"/>
    <property type="molecule type" value="Genomic_DNA"/>
</dbReference>
<keyword evidence="2" id="KW-0732">Signal</keyword>
<dbReference type="Gene3D" id="1.25.40.10">
    <property type="entry name" value="Tetratricopeptide repeat domain"/>
    <property type="match status" value="1"/>
</dbReference>
<dbReference type="SUPFAM" id="SSF48452">
    <property type="entry name" value="TPR-like"/>
    <property type="match status" value="2"/>
</dbReference>
<keyword evidence="1" id="KW-0802">TPR repeat</keyword>
<dbReference type="Pfam" id="PF13181">
    <property type="entry name" value="TPR_8"/>
    <property type="match status" value="1"/>
</dbReference>
<protein>
    <submittedName>
        <fullName evidence="3">Uncharacterized protein</fullName>
    </submittedName>
</protein>
<organism evidence="3 4">
    <name type="scientific">Pseudopedobacter saltans</name>
    <dbReference type="NCBI Taxonomy" id="151895"/>
    <lineage>
        <taxon>Bacteria</taxon>
        <taxon>Pseudomonadati</taxon>
        <taxon>Bacteroidota</taxon>
        <taxon>Sphingobacteriia</taxon>
        <taxon>Sphingobacteriales</taxon>
        <taxon>Sphingobacteriaceae</taxon>
        <taxon>Pseudopedobacter</taxon>
    </lineage>
</organism>
<evidence type="ECO:0000256" key="2">
    <source>
        <dbReference type="SAM" id="SignalP"/>
    </source>
</evidence>
<name>A0A2W5HC50_9SPHI</name>
<accession>A0A2W5HC50</accession>
<evidence type="ECO:0000313" key="3">
    <source>
        <dbReference type="EMBL" id="PZP51249.1"/>
    </source>
</evidence>
<proteinExistence type="predicted"/>
<feature type="signal peptide" evidence="2">
    <location>
        <begin position="1"/>
        <end position="36"/>
    </location>
</feature>
<evidence type="ECO:0000313" key="4">
    <source>
        <dbReference type="Proteomes" id="UP000249645"/>
    </source>
</evidence>
<feature type="repeat" description="TPR" evidence="1">
    <location>
        <begin position="271"/>
        <end position="304"/>
    </location>
</feature>
<comment type="caution">
    <text evidence="3">The sequence shown here is derived from an EMBL/GenBank/DDBJ whole genome shotgun (WGS) entry which is preliminary data.</text>
</comment>